<feature type="region of interest" description="Disordered" evidence="1">
    <location>
        <begin position="94"/>
        <end position="114"/>
    </location>
</feature>
<dbReference type="EMBL" id="JAMQOT010000007">
    <property type="protein sequence ID" value="MDF9747494.1"/>
    <property type="molecule type" value="Genomic_DNA"/>
</dbReference>
<dbReference type="InterPro" id="IPR036390">
    <property type="entry name" value="WH_DNA-bd_sf"/>
</dbReference>
<gene>
    <name evidence="2" type="ORF">NDI89_18065</name>
</gene>
<proteinExistence type="predicted"/>
<dbReference type="RefSeq" id="WP_277523552.1">
    <property type="nucleotide sequence ID" value="NZ_JAMQOT010000007.1"/>
</dbReference>
<evidence type="ECO:0000313" key="2">
    <source>
        <dbReference type="EMBL" id="MDF9747494.1"/>
    </source>
</evidence>
<dbReference type="Proteomes" id="UP001154061">
    <property type="component" value="Unassembled WGS sequence"/>
</dbReference>
<dbReference type="SUPFAM" id="SSF46785">
    <property type="entry name" value="Winged helix' DNA-binding domain"/>
    <property type="match status" value="1"/>
</dbReference>
<name>A0A9Q4Q1P5_9EURY</name>
<comment type="caution">
    <text evidence="2">The sequence shown here is derived from an EMBL/GenBank/DDBJ whole genome shotgun (WGS) entry which is preliminary data.</text>
</comment>
<dbReference type="AlphaFoldDB" id="A0A9Q4Q1P5"/>
<evidence type="ECO:0000313" key="3">
    <source>
        <dbReference type="Proteomes" id="UP001154061"/>
    </source>
</evidence>
<dbReference type="GO" id="GO:0003700">
    <property type="term" value="F:DNA-binding transcription factor activity"/>
    <property type="evidence" value="ECO:0007669"/>
    <property type="project" value="InterPro"/>
</dbReference>
<sequence length="114" mass="13089">MPIDIEKFDESSDVELSEPTNGEKVVQFLARNNDAAFTPAEIADGAGVKRNSVGTVLRRLEDRDLVRHKGDYWAIGDMDRVRDAYRNHQMMQKLDERCGEEDPENWKNHAAEEK</sequence>
<dbReference type="Gene3D" id="1.10.10.10">
    <property type="entry name" value="Winged helix-like DNA-binding domain superfamily/Winged helix DNA-binding domain"/>
    <property type="match status" value="1"/>
</dbReference>
<protein>
    <submittedName>
        <fullName evidence="2">MarR family transcriptional regulator</fullName>
    </submittedName>
</protein>
<feature type="compositionally biased region" description="Basic and acidic residues" evidence="1">
    <location>
        <begin position="104"/>
        <end position="114"/>
    </location>
</feature>
<accession>A0A9Q4Q1P5</accession>
<evidence type="ECO:0000256" key="1">
    <source>
        <dbReference type="SAM" id="MobiDB-lite"/>
    </source>
</evidence>
<dbReference type="InterPro" id="IPR036388">
    <property type="entry name" value="WH-like_DNA-bd_sf"/>
</dbReference>
<keyword evidence="3" id="KW-1185">Reference proteome</keyword>
<reference evidence="2" key="1">
    <citation type="submission" date="2022-06" db="EMBL/GenBank/DDBJ databases">
        <title>Natrinema sp. a new haloarchaeum isolate from saline soil.</title>
        <authorList>
            <person name="Strakova D."/>
            <person name="Galisteo C."/>
            <person name="Sanchez-Porro C."/>
            <person name="Ventosa A."/>
        </authorList>
    </citation>
    <scope>NUCLEOTIDE SEQUENCE</scope>
    <source>
        <strain evidence="2">S1CR25-10</strain>
    </source>
</reference>
<organism evidence="2 3">
    <name type="scientific">Natrinema salsiterrestre</name>
    <dbReference type="NCBI Taxonomy" id="2950540"/>
    <lineage>
        <taxon>Archaea</taxon>
        <taxon>Methanobacteriati</taxon>
        <taxon>Methanobacteriota</taxon>
        <taxon>Stenosarchaea group</taxon>
        <taxon>Halobacteria</taxon>
        <taxon>Halobacteriales</taxon>
        <taxon>Natrialbaceae</taxon>
        <taxon>Natrinema</taxon>
    </lineage>
</organism>